<organism evidence="1">
    <name type="scientific">Rhizophora mucronata</name>
    <name type="common">Asiatic mangrove</name>
    <dbReference type="NCBI Taxonomy" id="61149"/>
    <lineage>
        <taxon>Eukaryota</taxon>
        <taxon>Viridiplantae</taxon>
        <taxon>Streptophyta</taxon>
        <taxon>Embryophyta</taxon>
        <taxon>Tracheophyta</taxon>
        <taxon>Spermatophyta</taxon>
        <taxon>Magnoliopsida</taxon>
        <taxon>eudicotyledons</taxon>
        <taxon>Gunneridae</taxon>
        <taxon>Pentapetalae</taxon>
        <taxon>rosids</taxon>
        <taxon>fabids</taxon>
        <taxon>Malpighiales</taxon>
        <taxon>Rhizophoraceae</taxon>
        <taxon>Rhizophora</taxon>
    </lineage>
</organism>
<dbReference type="EMBL" id="GGEC01091258">
    <property type="protein sequence ID" value="MBX71742.1"/>
    <property type="molecule type" value="Transcribed_RNA"/>
</dbReference>
<protein>
    <submittedName>
        <fullName evidence="1">Uncharacterized protein</fullName>
    </submittedName>
</protein>
<proteinExistence type="predicted"/>
<sequence length="40" mass="4658">MLEIWIECLMLDLNMFETLLSIKTCNCKCASPLSMFNQDN</sequence>
<reference evidence="1" key="1">
    <citation type="submission" date="2018-02" db="EMBL/GenBank/DDBJ databases">
        <title>Rhizophora mucronata_Transcriptome.</title>
        <authorList>
            <person name="Meera S.P."/>
            <person name="Sreeshan A."/>
            <person name="Augustine A."/>
        </authorList>
    </citation>
    <scope>NUCLEOTIDE SEQUENCE</scope>
    <source>
        <tissue evidence="1">Leaf</tissue>
    </source>
</reference>
<name>A0A2P2QXL6_RHIMU</name>
<accession>A0A2P2QXL6</accession>
<evidence type="ECO:0000313" key="1">
    <source>
        <dbReference type="EMBL" id="MBX71742.1"/>
    </source>
</evidence>
<dbReference type="AlphaFoldDB" id="A0A2P2QXL6"/>